<dbReference type="Pfam" id="PF01757">
    <property type="entry name" value="Acyl_transf_3"/>
    <property type="match status" value="1"/>
</dbReference>
<dbReference type="OrthoDB" id="23568at2759"/>
<evidence type="ECO:0000256" key="5">
    <source>
        <dbReference type="ARBA" id="ARBA00023136"/>
    </source>
</evidence>
<dbReference type="Proteomes" id="UP000695562">
    <property type="component" value="Unassembled WGS sequence"/>
</dbReference>
<feature type="transmembrane region" description="Helical" evidence="6">
    <location>
        <begin position="126"/>
        <end position="151"/>
    </location>
</feature>
<dbReference type="GO" id="GO:0016413">
    <property type="term" value="F:O-acetyltransferase activity"/>
    <property type="evidence" value="ECO:0007669"/>
    <property type="project" value="TreeGrafter"/>
</dbReference>
<feature type="domain" description="Acyltransferase 3" evidence="7">
    <location>
        <begin position="57"/>
        <end position="368"/>
    </location>
</feature>
<feature type="transmembrane region" description="Helical" evidence="6">
    <location>
        <begin position="355"/>
        <end position="372"/>
    </location>
</feature>
<keyword evidence="9" id="KW-1185">Reference proteome</keyword>
<name>A0A8J4V3L2_9MYCE</name>
<feature type="transmembrane region" description="Helical" evidence="6">
    <location>
        <begin position="260"/>
        <end position="282"/>
    </location>
</feature>
<dbReference type="PANTHER" id="PTHR40074:SF2">
    <property type="entry name" value="O-ACETYLTRANSFERASE WECH"/>
    <property type="match status" value="1"/>
</dbReference>
<feature type="transmembrane region" description="Helical" evidence="6">
    <location>
        <begin position="171"/>
        <end position="189"/>
    </location>
</feature>
<protein>
    <recommendedName>
        <fullName evidence="7">Acyltransferase 3 domain-containing protein</fullName>
    </recommendedName>
</protein>
<dbReference type="GO" id="GO:0009246">
    <property type="term" value="P:enterobacterial common antigen biosynthetic process"/>
    <property type="evidence" value="ECO:0007669"/>
    <property type="project" value="TreeGrafter"/>
</dbReference>
<dbReference type="AlphaFoldDB" id="A0A8J4V3L2"/>
<evidence type="ECO:0000313" key="8">
    <source>
        <dbReference type="EMBL" id="KAF2072677.1"/>
    </source>
</evidence>
<evidence type="ECO:0000259" key="7">
    <source>
        <dbReference type="Pfam" id="PF01757"/>
    </source>
</evidence>
<dbReference type="EMBL" id="AJWJ01000258">
    <property type="protein sequence ID" value="KAF2072677.1"/>
    <property type="molecule type" value="Genomic_DNA"/>
</dbReference>
<keyword evidence="3 6" id="KW-0812">Transmembrane</keyword>
<feature type="transmembrane region" description="Helical" evidence="6">
    <location>
        <begin position="294"/>
        <end position="317"/>
    </location>
</feature>
<feature type="transmembrane region" description="Helical" evidence="6">
    <location>
        <begin position="196"/>
        <end position="213"/>
    </location>
</feature>
<feature type="transmembrane region" description="Helical" evidence="6">
    <location>
        <begin position="45"/>
        <end position="67"/>
    </location>
</feature>
<reference evidence="8" key="1">
    <citation type="submission" date="2020-01" db="EMBL/GenBank/DDBJ databases">
        <title>Development of genomics and gene disruption for Polysphondylium violaceum indicates a role for the polyketide synthase stlB in stalk morphogenesis.</title>
        <authorList>
            <person name="Narita B."/>
            <person name="Kawabe Y."/>
            <person name="Kin K."/>
            <person name="Saito T."/>
            <person name="Gibbs R."/>
            <person name="Kuspa A."/>
            <person name="Muzny D."/>
            <person name="Queller D."/>
            <person name="Richards S."/>
            <person name="Strassman J."/>
            <person name="Sucgang R."/>
            <person name="Worley K."/>
            <person name="Schaap P."/>
        </authorList>
    </citation>
    <scope>NUCLEOTIDE SEQUENCE</scope>
    <source>
        <strain evidence="8">QSvi11</strain>
    </source>
</reference>
<sequence length="410" mass="47656">MIPIELDNNYQERLDQETKKDIEITIEKQENSYLNTQRQEQTPQFLSLISLQVTTNAKAIAICLVLAAHVLSFRGKAEVFGLTLYRFFRLGTSAVGVFAFLSGYGLTKSVEKSGLDGFFVKRFSTVYIPFFLTATCFIALFKDVFHSMITFKSLLNALSLFREPLSGLDNTMWFIFYICYWYILFFIVFKIFKNKHIRVIVMILLGCAIYYFFSKPYISADLWKLTDLHKNQSFQVPLGVFFATYEKSKFIQKYLKERKVHLPILFLHTALVCFIFGYYIYPDPYGSKISARKFNLLMASMNMLFGSGVPFIFTFFVKNANPVMDFLGNHSYEAYLVEGVLIDRLKFAKSQPEDAILFFIIVFSCAFAFKKVHQVAIKLFVSLANVVSDRISQTYDKLRMLFNKRTYKRI</sequence>
<comment type="caution">
    <text evidence="8">The sequence shown here is derived from an EMBL/GenBank/DDBJ whole genome shotgun (WGS) entry which is preliminary data.</text>
</comment>
<accession>A0A8J4V3L2</accession>
<dbReference type="PANTHER" id="PTHR40074">
    <property type="entry name" value="O-ACETYLTRANSFERASE WECH"/>
    <property type="match status" value="1"/>
</dbReference>
<keyword evidence="5 6" id="KW-0472">Membrane</keyword>
<keyword evidence="4 6" id="KW-1133">Transmembrane helix</keyword>
<comment type="subcellular location">
    <subcellularLocation>
        <location evidence="1">Cell membrane</location>
        <topology evidence="1">Multi-pass membrane protein</topology>
    </subcellularLocation>
</comment>
<evidence type="ECO:0000256" key="2">
    <source>
        <dbReference type="ARBA" id="ARBA00022475"/>
    </source>
</evidence>
<proteinExistence type="predicted"/>
<dbReference type="InterPro" id="IPR002656">
    <property type="entry name" value="Acyl_transf_3_dom"/>
</dbReference>
<evidence type="ECO:0000256" key="6">
    <source>
        <dbReference type="SAM" id="Phobius"/>
    </source>
</evidence>
<gene>
    <name evidence="8" type="ORF">CYY_006011</name>
</gene>
<evidence type="ECO:0000256" key="1">
    <source>
        <dbReference type="ARBA" id="ARBA00004651"/>
    </source>
</evidence>
<organism evidence="8 9">
    <name type="scientific">Polysphondylium violaceum</name>
    <dbReference type="NCBI Taxonomy" id="133409"/>
    <lineage>
        <taxon>Eukaryota</taxon>
        <taxon>Amoebozoa</taxon>
        <taxon>Evosea</taxon>
        <taxon>Eumycetozoa</taxon>
        <taxon>Dictyostelia</taxon>
        <taxon>Dictyosteliales</taxon>
        <taxon>Dictyosteliaceae</taxon>
        <taxon>Polysphondylium</taxon>
    </lineage>
</organism>
<evidence type="ECO:0000256" key="4">
    <source>
        <dbReference type="ARBA" id="ARBA00022989"/>
    </source>
</evidence>
<evidence type="ECO:0000256" key="3">
    <source>
        <dbReference type="ARBA" id="ARBA00022692"/>
    </source>
</evidence>
<evidence type="ECO:0000313" key="9">
    <source>
        <dbReference type="Proteomes" id="UP000695562"/>
    </source>
</evidence>
<dbReference type="GO" id="GO:0005886">
    <property type="term" value="C:plasma membrane"/>
    <property type="evidence" value="ECO:0007669"/>
    <property type="project" value="UniProtKB-SubCell"/>
</dbReference>
<keyword evidence="2" id="KW-1003">Cell membrane</keyword>
<feature type="transmembrane region" description="Helical" evidence="6">
    <location>
        <begin position="87"/>
        <end position="106"/>
    </location>
</feature>